<reference evidence="7" key="1">
    <citation type="submission" date="2022-07" db="EMBL/GenBank/DDBJ databases">
        <authorList>
            <person name="Trinca V."/>
            <person name="Uliana J.V.C."/>
            <person name="Torres T.T."/>
            <person name="Ward R.J."/>
            <person name="Monesi N."/>
        </authorList>
    </citation>
    <scope>NUCLEOTIDE SEQUENCE</scope>
    <source>
        <strain evidence="7">HSMRA1968</strain>
        <tissue evidence="7">Whole embryos</tissue>
    </source>
</reference>
<keyword evidence="8" id="KW-1185">Reference proteome</keyword>
<keyword evidence="3" id="KW-0732">Signal</keyword>
<evidence type="ECO:0000256" key="6">
    <source>
        <dbReference type="SAM" id="MobiDB-lite"/>
    </source>
</evidence>
<dbReference type="InterPro" id="IPR029058">
    <property type="entry name" value="AB_hydrolase_fold"/>
</dbReference>
<organism evidence="7 8">
    <name type="scientific">Pseudolycoriella hygida</name>
    <dbReference type="NCBI Taxonomy" id="35572"/>
    <lineage>
        <taxon>Eukaryota</taxon>
        <taxon>Metazoa</taxon>
        <taxon>Ecdysozoa</taxon>
        <taxon>Arthropoda</taxon>
        <taxon>Hexapoda</taxon>
        <taxon>Insecta</taxon>
        <taxon>Pterygota</taxon>
        <taxon>Neoptera</taxon>
        <taxon>Endopterygota</taxon>
        <taxon>Diptera</taxon>
        <taxon>Nematocera</taxon>
        <taxon>Sciaroidea</taxon>
        <taxon>Sciaridae</taxon>
        <taxon>Pseudolycoriella</taxon>
    </lineage>
</organism>
<dbReference type="PANTHER" id="PTHR11010:SF117">
    <property type="entry name" value="SERINE PROTEASE 16"/>
    <property type="match status" value="1"/>
</dbReference>
<accession>A0A9Q0RU84</accession>
<dbReference type="SUPFAM" id="SSF53474">
    <property type="entry name" value="alpha/beta-Hydrolases"/>
    <property type="match status" value="1"/>
</dbReference>
<feature type="non-terminal residue" evidence="7">
    <location>
        <position position="151"/>
    </location>
</feature>
<keyword evidence="4" id="KW-0378">Hydrolase</keyword>
<evidence type="ECO:0000256" key="3">
    <source>
        <dbReference type="ARBA" id="ARBA00022729"/>
    </source>
</evidence>
<proteinExistence type="inferred from homology"/>
<dbReference type="PANTHER" id="PTHR11010">
    <property type="entry name" value="PROTEASE S28 PRO-X CARBOXYPEPTIDASE-RELATED"/>
    <property type="match status" value="1"/>
</dbReference>
<dbReference type="Proteomes" id="UP001151699">
    <property type="component" value="Unassembled WGS sequence"/>
</dbReference>
<gene>
    <name evidence="7" type="primary">K12H4.7_1</name>
    <name evidence="7" type="ORF">Bhyg_17972</name>
</gene>
<evidence type="ECO:0000256" key="4">
    <source>
        <dbReference type="ARBA" id="ARBA00022801"/>
    </source>
</evidence>
<feature type="non-terminal residue" evidence="7">
    <location>
        <position position="1"/>
    </location>
</feature>
<evidence type="ECO:0000256" key="1">
    <source>
        <dbReference type="ARBA" id="ARBA00011079"/>
    </source>
</evidence>
<comment type="similarity">
    <text evidence="1">Belongs to the peptidase S28 family.</text>
</comment>
<dbReference type="Gene3D" id="3.40.50.1820">
    <property type="entry name" value="alpha/beta hydrolase"/>
    <property type="match status" value="1"/>
</dbReference>
<dbReference type="InterPro" id="IPR008758">
    <property type="entry name" value="Peptidase_S28"/>
</dbReference>
<comment type="caution">
    <text evidence="7">The sequence shown here is derived from an EMBL/GenBank/DDBJ whole genome shotgun (WGS) entry which is preliminary data.</text>
</comment>
<dbReference type="GO" id="GO:0006508">
    <property type="term" value="P:proteolysis"/>
    <property type="evidence" value="ECO:0007669"/>
    <property type="project" value="UniProtKB-KW"/>
</dbReference>
<protein>
    <submittedName>
        <fullName evidence="7">Serine protease K12H4.7</fullName>
    </submittedName>
</protein>
<dbReference type="Pfam" id="PF05577">
    <property type="entry name" value="Peptidase_S28"/>
    <property type="match status" value="1"/>
</dbReference>
<name>A0A9Q0RU84_9DIPT</name>
<evidence type="ECO:0000313" key="7">
    <source>
        <dbReference type="EMBL" id="KAJ6625679.1"/>
    </source>
</evidence>
<evidence type="ECO:0000313" key="8">
    <source>
        <dbReference type="Proteomes" id="UP001151699"/>
    </source>
</evidence>
<dbReference type="EMBL" id="WJQU01003343">
    <property type="protein sequence ID" value="KAJ6625679.1"/>
    <property type="molecule type" value="Genomic_DNA"/>
</dbReference>
<feature type="region of interest" description="Disordered" evidence="6">
    <location>
        <begin position="1"/>
        <end position="21"/>
    </location>
</feature>
<dbReference type="OrthoDB" id="1735038at2759"/>
<evidence type="ECO:0000256" key="5">
    <source>
        <dbReference type="ARBA" id="ARBA00023180"/>
    </source>
</evidence>
<sequence length="151" mass="17217">NGRRTGGNLGDPTGNHGFTSENVTLPPDEWFEQILDHFNPTNVATWKQRFYTNKEYYEPGGPVFLMIGGEGEATAKWMVSGAWIQYAKEHKALCFQLEHRFYGQSHPTEDLSTENLAYLSSEQALADLAYFIIAMNEKFELDQKTKWIAFG</sequence>
<keyword evidence="2 7" id="KW-0645">Protease</keyword>
<dbReference type="AlphaFoldDB" id="A0A9Q0RU84"/>
<dbReference type="GO" id="GO:0070008">
    <property type="term" value="F:serine-type exopeptidase activity"/>
    <property type="evidence" value="ECO:0007669"/>
    <property type="project" value="InterPro"/>
</dbReference>
<dbReference type="GO" id="GO:0008239">
    <property type="term" value="F:dipeptidyl-peptidase activity"/>
    <property type="evidence" value="ECO:0007669"/>
    <property type="project" value="TreeGrafter"/>
</dbReference>
<keyword evidence="5" id="KW-0325">Glycoprotein</keyword>
<evidence type="ECO:0000256" key="2">
    <source>
        <dbReference type="ARBA" id="ARBA00022670"/>
    </source>
</evidence>